<reference evidence="3" key="1">
    <citation type="submission" date="2022-11" db="UniProtKB">
        <authorList>
            <consortium name="WormBaseParasite"/>
        </authorList>
    </citation>
    <scope>IDENTIFICATION</scope>
</reference>
<keyword evidence="2" id="KW-1185">Reference proteome</keyword>
<feature type="region of interest" description="Disordered" evidence="1">
    <location>
        <begin position="195"/>
        <end position="225"/>
    </location>
</feature>
<accession>A0A914R190</accession>
<feature type="region of interest" description="Disordered" evidence="1">
    <location>
        <begin position="1"/>
        <end position="22"/>
    </location>
</feature>
<name>A0A914R190_9BILA</name>
<dbReference type="AlphaFoldDB" id="A0A914R190"/>
<evidence type="ECO:0000313" key="3">
    <source>
        <dbReference type="WBParaSite" id="PDA_v2.g8219.t1"/>
    </source>
</evidence>
<feature type="compositionally biased region" description="Polar residues" evidence="1">
    <location>
        <begin position="1"/>
        <end position="21"/>
    </location>
</feature>
<evidence type="ECO:0000256" key="1">
    <source>
        <dbReference type="SAM" id="MobiDB-lite"/>
    </source>
</evidence>
<protein>
    <submittedName>
        <fullName evidence="3">Uncharacterized protein</fullName>
    </submittedName>
</protein>
<proteinExistence type="predicted"/>
<evidence type="ECO:0000313" key="2">
    <source>
        <dbReference type="Proteomes" id="UP000887578"/>
    </source>
</evidence>
<dbReference type="Proteomes" id="UP000887578">
    <property type="component" value="Unplaced"/>
</dbReference>
<organism evidence="2 3">
    <name type="scientific">Panagrolaimus davidi</name>
    <dbReference type="NCBI Taxonomy" id="227884"/>
    <lineage>
        <taxon>Eukaryota</taxon>
        <taxon>Metazoa</taxon>
        <taxon>Ecdysozoa</taxon>
        <taxon>Nematoda</taxon>
        <taxon>Chromadorea</taxon>
        <taxon>Rhabditida</taxon>
        <taxon>Tylenchina</taxon>
        <taxon>Panagrolaimomorpha</taxon>
        <taxon>Panagrolaimoidea</taxon>
        <taxon>Panagrolaimidae</taxon>
        <taxon>Panagrolaimus</taxon>
    </lineage>
</organism>
<dbReference type="WBParaSite" id="PDA_v2.g8219.t1">
    <property type="protein sequence ID" value="PDA_v2.g8219.t1"/>
    <property type="gene ID" value="PDA_v2.g8219"/>
</dbReference>
<sequence length="263" mass="29952">MSQNLAETQQQYSRAPSSLDNHIQQHQIPAAQQSVVHSDVERDYYGGPTISGHGHLPSSVQFQSEVPTKAMPDDEEMIIFHGTDQLRQEQQQPAPSSLDNHIQQHQIPAAQQSVVHSDFELDYYGGPSTSGHGLLPSYDQFQLEVPTKVMSDDEEMRIGHDTDQLRQEQQQPAPSYLDNDPTAQHVDYHTDFEFEEDHDSPTTSEHDVISHGRLPSSDSFKEEEVNKPLDEYSKLRNGESFLKHDTGLLNFLQRLYKFIFRLG</sequence>